<dbReference type="Proteomes" id="UP000326384">
    <property type="component" value="Unassembled WGS sequence"/>
</dbReference>
<comment type="caution">
    <text evidence="1">The sequence shown here is derived from an EMBL/GenBank/DDBJ whole genome shotgun (WGS) entry which is preliminary data.</text>
</comment>
<organism evidence="1 2">
    <name type="scientific">Chryseobacterium viscerum</name>
    <dbReference type="NCBI Taxonomy" id="1037377"/>
    <lineage>
        <taxon>Bacteria</taxon>
        <taxon>Pseudomonadati</taxon>
        <taxon>Bacteroidota</taxon>
        <taxon>Flavobacteriia</taxon>
        <taxon>Flavobacteriales</taxon>
        <taxon>Weeksellaceae</taxon>
        <taxon>Chryseobacterium group</taxon>
        <taxon>Chryseobacterium</taxon>
    </lineage>
</organism>
<name>A0A5N4BVX3_9FLAO</name>
<dbReference type="RefSeq" id="WP_152288801.1">
    <property type="nucleotide sequence ID" value="NZ_VTPV01000001.1"/>
</dbReference>
<reference evidence="1 2" key="1">
    <citation type="journal article" date="2019" name="Stand. Genomic Sci.">
        <title>Draft Whole-Genome Sequence of a Novel Chryseobacterium viscerum Strain Isolated from Fresh Water at Dripping Springs, New Mexico.</title>
        <authorList>
            <person name="Kyndt J.A."/>
            <person name="Moore T.C."/>
        </authorList>
    </citation>
    <scope>NUCLEOTIDE SEQUENCE [LARGE SCALE GENOMIC DNA]</scope>
    <source>
        <strain evidence="1 2">DPS</strain>
    </source>
</reference>
<keyword evidence="2" id="KW-1185">Reference proteome</keyword>
<gene>
    <name evidence="1" type="ORF">F8D52_02075</name>
</gene>
<dbReference type="EMBL" id="VTPV01000001">
    <property type="protein sequence ID" value="KAB1232571.1"/>
    <property type="molecule type" value="Genomic_DNA"/>
</dbReference>
<evidence type="ECO:0000313" key="2">
    <source>
        <dbReference type="Proteomes" id="UP000326384"/>
    </source>
</evidence>
<accession>A0A5N4BVX3</accession>
<protein>
    <submittedName>
        <fullName evidence="1">Uncharacterized protein</fullName>
    </submittedName>
</protein>
<proteinExistence type="predicted"/>
<sequence length="127" mass="14628">MNKIFLPFLLFSLVINAQNFKCKSAHIGKFQVDNGEYGITVIERNSTSQIETNEKMGYKARYDISWINDCQYQLKNRKVIKGKSHEGSTPDDVLIATILKVVNEKVFLRLSSNFSDEVMECEMIKIK</sequence>
<evidence type="ECO:0000313" key="1">
    <source>
        <dbReference type="EMBL" id="KAB1232571.1"/>
    </source>
</evidence>